<dbReference type="InterPro" id="IPR050300">
    <property type="entry name" value="GDXG_lipolytic_enzyme"/>
</dbReference>
<dbReference type="OrthoDB" id="9794725at2"/>
<evidence type="ECO:0000313" key="3">
    <source>
        <dbReference type="EMBL" id="AUI72540.1"/>
    </source>
</evidence>
<proteinExistence type="predicted"/>
<gene>
    <name evidence="3" type="ORF">LA20249_10240</name>
</gene>
<reference evidence="3 4" key="1">
    <citation type="submission" date="2016-12" db="EMBL/GenBank/DDBJ databases">
        <title>The whole genome sequencing and assembly of Lactobacillus alimentarius DSM 20249T strain.</title>
        <authorList>
            <person name="Lee Y.-J."/>
            <person name="Yi H."/>
            <person name="Bahn Y.-S."/>
            <person name="Kim J.F."/>
            <person name="Lee D.-W."/>
        </authorList>
    </citation>
    <scope>NUCLEOTIDE SEQUENCE [LARGE SCALE GENOMIC DNA]</scope>
    <source>
        <strain evidence="3 4">DSM 20249</strain>
    </source>
</reference>
<dbReference type="GO" id="GO:0016787">
    <property type="term" value="F:hydrolase activity"/>
    <property type="evidence" value="ECO:0007669"/>
    <property type="project" value="UniProtKB-KW"/>
</dbReference>
<keyword evidence="1" id="KW-0378">Hydrolase</keyword>
<dbReference type="RefSeq" id="WP_057737549.1">
    <property type="nucleotide sequence ID" value="NZ_AZDQ01000006.1"/>
</dbReference>
<organism evidence="3 4">
    <name type="scientific">Companilactobacillus alimentarius DSM 20249</name>
    <dbReference type="NCBI Taxonomy" id="1423720"/>
    <lineage>
        <taxon>Bacteria</taxon>
        <taxon>Bacillati</taxon>
        <taxon>Bacillota</taxon>
        <taxon>Bacilli</taxon>
        <taxon>Lactobacillales</taxon>
        <taxon>Lactobacillaceae</taxon>
        <taxon>Companilactobacillus</taxon>
    </lineage>
</organism>
<dbReference type="Gene3D" id="3.40.50.1820">
    <property type="entry name" value="alpha/beta hydrolase"/>
    <property type="match status" value="1"/>
</dbReference>
<dbReference type="EMBL" id="CP018867">
    <property type="protein sequence ID" value="AUI72540.1"/>
    <property type="molecule type" value="Genomic_DNA"/>
</dbReference>
<protein>
    <submittedName>
        <fullName evidence="3">Esterase</fullName>
    </submittedName>
</protein>
<dbReference type="InterPro" id="IPR029058">
    <property type="entry name" value="AB_hydrolase_fold"/>
</dbReference>
<dbReference type="Pfam" id="PF20434">
    <property type="entry name" value="BD-FAE"/>
    <property type="match status" value="1"/>
</dbReference>
<dbReference type="Proteomes" id="UP000234653">
    <property type="component" value="Chromosome"/>
</dbReference>
<accession>A0A2K9HJ23</accession>
<dbReference type="InterPro" id="IPR049492">
    <property type="entry name" value="BD-FAE-like_dom"/>
</dbReference>
<dbReference type="STRING" id="1423720.FC67_GL000026"/>
<feature type="domain" description="BD-FAE-like" evidence="2">
    <location>
        <begin position="31"/>
        <end position="214"/>
    </location>
</feature>
<name>A0A2K9HJ23_9LACO</name>
<dbReference type="PANTHER" id="PTHR48081">
    <property type="entry name" value="AB HYDROLASE SUPERFAMILY PROTEIN C4A8.06C"/>
    <property type="match status" value="1"/>
</dbReference>
<dbReference type="PANTHER" id="PTHR48081:SF6">
    <property type="entry name" value="PEPTIDASE S9 PROLYL OLIGOPEPTIDASE CATALYTIC DOMAIN-CONTAINING PROTEIN"/>
    <property type="match status" value="1"/>
</dbReference>
<evidence type="ECO:0000313" key="4">
    <source>
        <dbReference type="Proteomes" id="UP000234653"/>
    </source>
</evidence>
<dbReference type="AlphaFoldDB" id="A0A2K9HJ23"/>
<sequence>METKDYNLTISDHEFKVKGYWLDQVDDFGQNVDYPVVIICPGGGFTFHSEREEEPIALRFNSYGMHAVVLEYQLIEDRPVYPSALQELAKTIDWITKQPASRHVDKSKIILVGFSAGGHIVATYNGVATNELLRKKYGLEQYNGQHAAVILGYPVIDMTIKGSFPDDDKALHQITEDKSLWKAQDLLNENSKPAFVWQTQTDELVKVVNTIKYVDRMNELNIPVEYHLFGSGIHGLALGTYVTQKPGKKKYLNSWTAKWIELALNWLQMMKFLG</sequence>
<evidence type="ECO:0000259" key="2">
    <source>
        <dbReference type="Pfam" id="PF20434"/>
    </source>
</evidence>
<dbReference type="KEGG" id="lali:LA20249_10240"/>
<evidence type="ECO:0000256" key="1">
    <source>
        <dbReference type="ARBA" id="ARBA00022801"/>
    </source>
</evidence>
<keyword evidence="4" id="KW-1185">Reference proteome</keyword>
<dbReference type="SUPFAM" id="SSF53474">
    <property type="entry name" value="alpha/beta-Hydrolases"/>
    <property type="match status" value="1"/>
</dbReference>